<dbReference type="Proteomes" id="UP000199365">
    <property type="component" value="Unassembled WGS sequence"/>
</dbReference>
<evidence type="ECO:0000313" key="3">
    <source>
        <dbReference type="Proteomes" id="UP000199365"/>
    </source>
</evidence>
<keyword evidence="3" id="KW-1185">Reference proteome</keyword>
<keyword evidence="1" id="KW-0732">Signal</keyword>
<accession>A0A1H1JEE8</accession>
<evidence type="ECO:0000313" key="2">
    <source>
        <dbReference type="EMBL" id="SDR48392.1"/>
    </source>
</evidence>
<dbReference type="AlphaFoldDB" id="A0A1H1JEE8"/>
<dbReference type="STRING" id="157910.SAMN05445850_4691"/>
<proteinExistence type="predicted"/>
<organism evidence="2 3">
    <name type="scientific">Paraburkholderia tuberum</name>
    <dbReference type="NCBI Taxonomy" id="157910"/>
    <lineage>
        <taxon>Bacteria</taxon>
        <taxon>Pseudomonadati</taxon>
        <taxon>Pseudomonadota</taxon>
        <taxon>Betaproteobacteria</taxon>
        <taxon>Burkholderiales</taxon>
        <taxon>Burkholderiaceae</taxon>
        <taxon>Paraburkholderia</taxon>
    </lineage>
</organism>
<feature type="signal peptide" evidence="1">
    <location>
        <begin position="1"/>
        <end position="18"/>
    </location>
</feature>
<sequence>MKHAFAVLLLSLPALCMAEPGPYPPCGDRFPAYVAQMALRKTDILSLDFDATKTRAVRLASEKIGKYEDGEPMWRGVYQITFEERNGNKIKLIAVYEIGELECTISDEQFLIVSKQLQRGGGDTRYRHIE</sequence>
<dbReference type="EMBL" id="FNKX01000002">
    <property type="protein sequence ID" value="SDR48392.1"/>
    <property type="molecule type" value="Genomic_DNA"/>
</dbReference>
<gene>
    <name evidence="2" type="ORF">SAMN05445850_4691</name>
</gene>
<feature type="chain" id="PRO_5011787945" description="Membrane-bound lysozyme-inhibitor of c-type lysozyme" evidence="1">
    <location>
        <begin position="19"/>
        <end position="130"/>
    </location>
</feature>
<evidence type="ECO:0000256" key="1">
    <source>
        <dbReference type="SAM" id="SignalP"/>
    </source>
</evidence>
<reference evidence="3" key="1">
    <citation type="submission" date="2016-10" db="EMBL/GenBank/DDBJ databases">
        <authorList>
            <person name="Varghese N."/>
            <person name="Submissions S."/>
        </authorList>
    </citation>
    <scope>NUCLEOTIDE SEQUENCE [LARGE SCALE GENOMIC DNA]</scope>
    <source>
        <strain evidence="3">DUS833</strain>
    </source>
</reference>
<protein>
    <recommendedName>
        <fullName evidence="4">Membrane-bound lysozyme-inhibitor of c-type lysozyme</fullName>
    </recommendedName>
</protein>
<evidence type="ECO:0008006" key="4">
    <source>
        <dbReference type="Google" id="ProtNLM"/>
    </source>
</evidence>
<dbReference type="RefSeq" id="WP_090807259.1">
    <property type="nucleotide sequence ID" value="NZ_FNKX01000002.1"/>
</dbReference>
<name>A0A1H1JEE8_9BURK</name>